<accession>A0A1R2AQX1</accession>
<dbReference type="OrthoDB" id="760868at2759"/>
<dbReference type="GO" id="GO:0005829">
    <property type="term" value="C:cytosol"/>
    <property type="evidence" value="ECO:0007669"/>
    <property type="project" value="TreeGrafter"/>
</dbReference>
<comment type="caution">
    <text evidence="9">The sequence shown here is derived from an EMBL/GenBank/DDBJ whole genome shotgun (WGS) entry which is preliminary data.</text>
</comment>
<dbReference type="InterPro" id="IPR011989">
    <property type="entry name" value="ARM-like"/>
</dbReference>
<dbReference type="AlphaFoldDB" id="A0A1R2AQX1"/>
<evidence type="ECO:0000313" key="10">
    <source>
        <dbReference type="Proteomes" id="UP000187209"/>
    </source>
</evidence>
<keyword evidence="4" id="KW-0963">Cytoplasm</keyword>
<evidence type="ECO:0000256" key="6">
    <source>
        <dbReference type="ARBA" id="ARBA00023242"/>
    </source>
</evidence>
<gene>
    <name evidence="9" type="ORF">SteCoe_36048</name>
</gene>
<keyword evidence="5" id="KW-0653">Protein transport</keyword>
<dbReference type="SUPFAM" id="SSF48371">
    <property type="entry name" value="ARM repeat"/>
    <property type="match status" value="1"/>
</dbReference>
<dbReference type="InterPro" id="IPR013713">
    <property type="entry name" value="XPO2_central"/>
</dbReference>
<protein>
    <recommendedName>
        <fullName evidence="8">Importin N-terminal domain-containing protein</fullName>
    </recommendedName>
</protein>
<evidence type="ECO:0000259" key="8">
    <source>
        <dbReference type="PROSITE" id="PS50166"/>
    </source>
</evidence>
<comment type="subcellular location">
    <subcellularLocation>
        <location evidence="2">Cytoplasm</location>
    </subcellularLocation>
    <subcellularLocation>
        <location evidence="1">Nucleus</location>
    </subcellularLocation>
</comment>
<dbReference type="Pfam" id="PF03810">
    <property type="entry name" value="IBN_N"/>
    <property type="match status" value="1"/>
</dbReference>
<dbReference type="GO" id="GO:0031267">
    <property type="term" value="F:small GTPase binding"/>
    <property type="evidence" value="ECO:0007669"/>
    <property type="project" value="InterPro"/>
</dbReference>
<dbReference type="InterPro" id="IPR016024">
    <property type="entry name" value="ARM-type_fold"/>
</dbReference>
<dbReference type="GO" id="GO:0005635">
    <property type="term" value="C:nuclear envelope"/>
    <property type="evidence" value="ECO:0007669"/>
    <property type="project" value="TreeGrafter"/>
</dbReference>
<dbReference type="PANTHER" id="PTHR10997">
    <property type="entry name" value="IMPORTIN-7, 8, 11"/>
    <property type="match status" value="1"/>
</dbReference>
<keyword evidence="3" id="KW-0813">Transport</keyword>
<dbReference type="GO" id="GO:0006606">
    <property type="term" value="P:protein import into nucleus"/>
    <property type="evidence" value="ECO:0007669"/>
    <property type="project" value="TreeGrafter"/>
</dbReference>
<evidence type="ECO:0000256" key="2">
    <source>
        <dbReference type="ARBA" id="ARBA00004496"/>
    </source>
</evidence>
<dbReference type="Proteomes" id="UP000187209">
    <property type="component" value="Unassembled WGS sequence"/>
</dbReference>
<keyword evidence="6" id="KW-0539">Nucleus</keyword>
<dbReference type="Gene3D" id="1.25.10.10">
    <property type="entry name" value="Leucine-rich Repeat Variant"/>
    <property type="match status" value="1"/>
</dbReference>
<dbReference type="EMBL" id="MPUH01001598">
    <property type="protein sequence ID" value="OMJ66938.1"/>
    <property type="molecule type" value="Genomic_DNA"/>
</dbReference>
<evidence type="ECO:0000256" key="3">
    <source>
        <dbReference type="ARBA" id="ARBA00022448"/>
    </source>
</evidence>
<feature type="compositionally biased region" description="Acidic residues" evidence="7">
    <location>
        <begin position="892"/>
        <end position="909"/>
    </location>
</feature>
<evidence type="ECO:0000256" key="1">
    <source>
        <dbReference type="ARBA" id="ARBA00004123"/>
    </source>
</evidence>
<evidence type="ECO:0000256" key="5">
    <source>
        <dbReference type="ARBA" id="ARBA00022927"/>
    </source>
</evidence>
<reference evidence="9 10" key="1">
    <citation type="submission" date="2016-11" db="EMBL/GenBank/DDBJ databases">
        <title>The macronuclear genome of Stentor coeruleus: a giant cell with tiny introns.</title>
        <authorList>
            <person name="Slabodnick M."/>
            <person name="Ruby J.G."/>
            <person name="Reiff S.B."/>
            <person name="Swart E.C."/>
            <person name="Gosai S."/>
            <person name="Prabakaran S."/>
            <person name="Witkowska E."/>
            <person name="Larue G.E."/>
            <person name="Fisher S."/>
            <person name="Freeman R.M."/>
            <person name="Gunawardena J."/>
            <person name="Chu W."/>
            <person name="Stover N.A."/>
            <person name="Gregory B.D."/>
            <person name="Nowacki M."/>
            <person name="Derisi J."/>
            <person name="Roy S.W."/>
            <person name="Marshall W.F."/>
            <person name="Sood P."/>
        </authorList>
    </citation>
    <scope>NUCLEOTIDE SEQUENCE [LARGE SCALE GENOMIC DNA]</scope>
    <source>
        <strain evidence="9">WM001</strain>
    </source>
</reference>
<sequence>MDENILLSAFSASLGADNEARSKAHEYLQSIRSAAGLIPLLLKVSLDSANSLELRQVAVIYLKNLTKVSRDSENDFLVPEADKEFLKFHILTGLNFTIPEKLRSQYEEIAHNIAKTYFPWEQILTQIAQALDDPNNTYAGLNMIYQVSRNYEYAMNDKRTNLLALVELFFGKILIILKELIISSNPDKYSYIQLILQTYWVSFYIDIPPKQAQKEVLEHWLQCFYQILSANYGEIQAKPLNEEEAKVREKSPQWMCKKWSGQIVHRFFTRYFNLNHMQEQNIIIGQYFQSVWATEFLKIIVPQLFQAKDLFVPSVVLNYYIKYAIQGIKFTATFDLLDEAAVFNLLVNVIIPILYRVASDEETWKENPIEFIRKEADMGRAYYSPKSSAIDLLLTLCEKGFINKFFEYIAREIQLPGDLLRKEALMLSFGSISEQVKKNSALKEFIERILTGFVFVEFTNQIGFLRSRAAWVCARYASIDYENLEFKTNTLEFICRLLKDPELPVRYEAALALPKLISWSVTKQRLSSEVKNLLEIYLKLMGDIDSEDLVEALESIVSAFPKETLPYSLELAQHLASAFSRMVAKDMNEDEGESAMAAVSTLNTISKIIDILEDKPEDLVKVSLILKPVFDYCLSEKGCDYFEETLNLLTCLLYYAPEKSLPHLYYLIRLLRASILGEGTEKPYALEHIDEIFSPIANFIKKYPEQTLENLNGIVDIGFALIKDKDEEAVNGCKILIALMENFKGHIDSFLVPIIKEISMAFSQHSSKKVKNSCSQAMFVALWNNPILSLTAINELSPAIQHALSSVKSFNETLARSHMIYGLGSLFYIIPSLPLDFQGKLPMIFKSIVQLYEDNDEDSSAEGIEFDDVGNDPVKIDAHCQKIIDKIRNSANDEDDDDDDDNEFPFGDDAEDLYDSPFEALNQNDMIKDVTNMIKGNFPELFQSIVGILSEGETKILNSIIQ</sequence>
<dbReference type="Pfam" id="PF08506">
    <property type="entry name" value="Cse1"/>
    <property type="match status" value="1"/>
</dbReference>
<keyword evidence="10" id="KW-1185">Reference proteome</keyword>
<feature type="region of interest" description="Disordered" evidence="7">
    <location>
        <begin position="889"/>
        <end position="909"/>
    </location>
</feature>
<dbReference type="PANTHER" id="PTHR10997:SF18">
    <property type="entry name" value="D-IMPORTIN 7_RANBP7"/>
    <property type="match status" value="1"/>
</dbReference>
<dbReference type="InterPro" id="IPR001494">
    <property type="entry name" value="Importin-beta_N"/>
</dbReference>
<evidence type="ECO:0000256" key="7">
    <source>
        <dbReference type="SAM" id="MobiDB-lite"/>
    </source>
</evidence>
<feature type="domain" description="Importin N-terminal" evidence="8">
    <location>
        <begin position="24"/>
        <end position="96"/>
    </location>
</feature>
<proteinExistence type="predicted"/>
<organism evidence="9 10">
    <name type="scientific">Stentor coeruleus</name>
    <dbReference type="NCBI Taxonomy" id="5963"/>
    <lineage>
        <taxon>Eukaryota</taxon>
        <taxon>Sar</taxon>
        <taxon>Alveolata</taxon>
        <taxon>Ciliophora</taxon>
        <taxon>Postciliodesmatophora</taxon>
        <taxon>Heterotrichea</taxon>
        <taxon>Heterotrichida</taxon>
        <taxon>Stentoridae</taxon>
        <taxon>Stentor</taxon>
    </lineage>
</organism>
<evidence type="ECO:0000256" key="4">
    <source>
        <dbReference type="ARBA" id="ARBA00022490"/>
    </source>
</evidence>
<dbReference type="PROSITE" id="PS50166">
    <property type="entry name" value="IMPORTIN_B_NT"/>
    <property type="match status" value="1"/>
</dbReference>
<name>A0A1R2AQX1_9CILI</name>
<evidence type="ECO:0000313" key="9">
    <source>
        <dbReference type="EMBL" id="OMJ66938.1"/>
    </source>
</evidence>